<protein>
    <submittedName>
        <fullName evidence="4">SH3 domain-containing protein</fullName>
    </submittedName>
</protein>
<dbReference type="SUPFAM" id="SSF51445">
    <property type="entry name" value="(Trans)glycosidases"/>
    <property type="match status" value="1"/>
</dbReference>
<dbReference type="AlphaFoldDB" id="A0A6L5X872"/>
<evidence type="ECO:0000313" key="4">
    <source>
        <dbReference type="EMBL" id="MSS15787.1"/>
    </source>
</evidence>
<dbReference type="Gene3D" id="3.20.20.80">
    <property type="entry name" value="Glycosidases"/>
    <property type="match status" value="1"/>
</dbReference>
<gene>
    <name evidence="4" type="ORF">FYJ35_12235</name>
</gene>
<feature type="transmembrane region" description="Helical" evidence="2">
    <location>
        <begin position="96"/>
        <end position="114"/>
    </location>
</feature>
<dbReference type="Gene3D" id="3.10.50.10">
    <property type="match status" value="1"/>
</dbReference>
<keyword evidence="2" id="KW-1133">Transmembrane helix</keyword>
<dbReference type="InterPro" id="IPR029070">
    <property type="entry name" value="Chitinase_insertion_sf"/>
</dbReference>
<dbReference type="Gene3D" id="2.30.30.40">
    <property type="entry name" value="SH3 Domains"/>
    <property type="match status" value="1"/>
</dbReference>
<dbReference type="InterPro" id="IPR001223">
    <property type="entry name" value="Glyco_hydro18_cat"/>
</dbReference>
<dbReference type="GO" id="GO:0008061">
    <property type="term" value="F:chitin binding"/>
    <property type="evidence" value="ECO:0007669"/>
    <property type="project" value="InterPro"/>
</dbReference>
<dbReference type="EMBL" id="VULZ01000015">
    <property type="protein sequence ID" value="MSS15787.1"/>
    <property type="molecule type" value="Genomic_DNA"/>
</dbReference>
<dbReference type="SMART" id="SM00636">
    <property type="entry name" value="Glyco_18"/>
    <property type="match status" value="1"/>
</dbReference>
<dbReference type="InterPro" id="IPR003646">
    <property type="entry name" value="SH3-like_bac-type"/>
</dbReference>
<dbReference type="PANTHER" id="PTHR46066">
    <property type="entry name" value="CHITINASE DOMAIN-CONTAINING PROTEIN 1 FAMILY MEMBER"/>
    <property type="match status" value="1"/>
</dbReference>
<comment type="caution">
    <text evidence="4">The sequence shown here is derived from an EMBL/GenBank/DDBJ whole genome shotgun (WGS) entry which is preliminary data.</text>
</comment>
<keyword evidence="5" id="KW-1185">Reference proteome</keyword>
<sequence>MVSHPYQERKRCRTVSCSGEREREGEASPAGIGKSAVRITAMNKSELNEKQSGVKKTDHKESTAGQRPEVRRLDKADITAGSSTDRRRGGRGSRKTLAALFLALLCFGAGILIVRNTPTNRKMSDEDYFGQMQQDEAALILGDQLVNERAIVKDGALYLPYNIVRDTLNGRFYWDEGTTRMLFTTATQEFEIPVNASSYSVIDGVRTTDPVSEGTYDRVIILRPDDNRITGSERVTQDAQESSGGNTTGLYVSADFLQKYTQVEYIWKKGNKDGGHVLIRYKWGEQLTAKSVKEAAVRYRGGIKSPILTTLAKGDKVFVLDQLSHWMKVLTKDGYIGYVKSGRMAEPMTENVTTDIPAQEYPSITMDGKVTLVWHQVSSKDGNDTLSDMTAQMSGVNVISPTWFSLTDNDGNISSIGSKKYVKAAHKKGLQVWGLVSDFSSEMDTSAVLASTASRRNTIGALVDDALKLGLDGINLDFEYMEEADALAYVQFVRELSIECRLNKLVLSVDIKPPYDFNQWMNRKELATVADYLINMGYDEHYSGSDAGSVASLPYEQRAIEESISQGVPAEKLISAIPFYTRIWYTSSGEGGSQTTTSEVLSMAGVRKTLQSWNVTPAFDASAFQHYADWTTNDGVRCQIWIEDADSIAAKVRLIPQYDLAGTAAWVLGFESSDIWNVITENISLSKEEAAKVQQQVESTLSAESQTEAVTEAD</sequence>
<proteinExistence type="predicted"/>
<feature type="region of interest" description="Disordered" evidence="1">
    <location>
        <begin position="1"/>
        <end position="91"/>
    </location>
</feature>
<feature type="compositionally biased region" description="Basic and acidic residues" evidence="1">
    <location>
        <begin position="55"/>
        <end position="77"/>
    </location>
</feature>
<evidence type="ECO:0000313" key="5">
    <source>
        <dbReference type="Proteomes" id="UP000481852"/>
    </source>
</evidence>
<dbReference type="Pfam" id="PF08239">
    <property type="entry name" value="SH3_3"/>
    <property type="match status" value="1"/>
</dbReference>
<evidence type="ECO:0000259" key="3">
    <source>
        <dbReference type="PROSITE" id="PS51910"/>
    </source>
</evidence>
<feature type="domain" description="GH18" evidence="3">
    <location>
        <begin position="368"/>
        <end position="686"/>
    </location>
</feature>
<organism evidence="4 5">
    <name type="scientific">Porcincola intestinalis</name>
    <dbReference type="NCBI Taxonomy" id="2606632"/>
    <lineage>
        <taxon>Bacteria</taxon>
        <taxon>Bacillati</taxon>
        <taxon>Bacillota</taxon>
        <taxon>Clostridia</taxon>
        <taxon>Lachnospirales</taxon>
        <taxon>Lachnospiraceae</taxon>
        <taxon>Porcincola</taxon>
    </lineage>
</organism>
<dbReference type="InterPro" id="IPR011583">
    <property type="entry name" value="Chitinase_II/V-like_cat"/>
</dbReference>
<evidence type="ECO:0000256" key="1">
    <source>
        <dbReference type="SAM" id="MobiDB-lite"/>
    </source>
</evidence>
<dbReference type="Pfam" id="PF00704">
    <property type="entry name" value="Glyco_hydro_18"/>
    <property type="match status" value="1"/>
</dbReference>
<keyword evidence="2" id="KW-0812">Transmembrane</keyword>
<keyword evidence="2" id="KW-0472">Membrane</keyword>
<dbReference type="PANTHER" id="PTHR46066:SF2">
    <property type="entry name" value="CHITINASE DOMAIN-CONTAINING PROTEIN 1"/>
    <property type="match status" value="1"/>
</dbReference>
<dbReference type="GO" id="GO:0005975">
    <property type="term" value="P:carbohydrate metabolic process"/>
    <property type="evidence" value="ECO:0007669"/>
    <property type="project" value="InterPro"/>
</dbReference>
<evidence type="ECO:0000256" key="2">
    <source>
        <dbReference type="SAM" id="Phobius"/>
    </source>
</evidence>
<accession>A0A6L5X872</accession>
<reference evidence="4 5" key="1">
    <citation type="submission" date="2019-08" db="EMBL/GenBank/DDBJ databases">
        <title>In-depth cultivation of the pig gut microbiome towards novel bacterial diversity and tailored functional studies.</title>
        <authorList>
            <person name="Wylensek D."/>
            <person name="Hitch T.C.A."/>
            <person name="Clavel T."/>
        </authorList>
    </citation>
    <scope>NUCLEOTIDE SEQUENCE [LARGE SCALE GENOMIC DNA]</scope>
    <source>
        <strain evidence="4 5">Oil+RF-744-WCA-WT-11</strain>
    </source>
</reference>
<name>A0A6L5X872_9FIRM</name>
<dbReference type="Proteomes" id="UP000481852">
    <property type="component" value="Unassembled WGS sequence"/>
</dbReference>
<dbReference type="PROSITE" id="PS51910">
    <property type="entry name" value="GH18_2"/>
    <property type="match status" value="1"/>
</dbReference>
<dbReference type="InterPro" id="IPR017853">
    <property type="entry name" value="GH"/>
</dbReference>